<feature type="compositionally biased region" description="Polar residues" evidence="1">
    <location>
        <begin position="58"/>
        <end position="78"/>
    </location>
</feature>
<protein>
    <submittedName>
        <fullName evidence="2">Uncharacterized protein</fullName>
    </submittedName>
</protein>
<dbReference type="AlphaFoldDB" id="A0A6C7EGI8"/>
<keyword evidence="3" id="KW-1185">Reference proteome</keyword>
<accession>A0A6C7EGI8</accession>
<sequence length="668" mass="70449">MRRRRRTIVGAVSAVALVAGGVVVATAIGRDRDNERIATFDAASDPTAPVVDTPLSLPASTTPDQPATTVAPSTQPSTTIQAPTTTVVDGGVSPIVGESIPLECGGFRVCTFDHLADGRLVQIGNDGGEAGPPTFTIYDDTATSVDATGLLGNFDASSAFLVDVGPGDIAYVWYTRRDESETARMGAFEITGSEAGRQIIEFDVGLDFSGDTEQVPTRDGFVQVGCCGPDTVRPAPDAEVVIPWVDRDGNEITNDDDTFFSTKFIDQTLTITAQRGDDTRSWAFPDREAGPRGMPLLYELADGRVLYDFEPLHSGGDSSLPIYLDPDGTVDVGQSPGSILHVLPDGRAVLRDLEDQAYALAELAEPAADETDPISPHPESEAATNESTRPLVAITTDGDAVFFDADDANPTLIFDGPAVAESTIGDGPNGAHRVAYSLAEDRVVLSRCCSPIVGQIVTSPIDDLPMPADIVPPTDQMGEPDLVFDGYGYAPALNLDGSMSASIVGDGRAVVVIDAATDRFTNLRMPAEAGDLQDLVWIDDDSIAAIGRAGSVWMLSTLDHTEGVLTIESSLPFGLTNDFDDLVFAGVARDGEIAVHEVGTDTVLSGTIDDYGNNNGDEAGSSLEVITLPGVTTSAWFFDPGQLIWVDTAGTLRVGDRVIAGTYTWARR</sequence>
<feature type="region of interest" description="Disordered" evidence="1">
    <location>
        <begin position="365"/>
        <end position="389"/>
    </location>
</feature>
<gene>
    <name evidence="2" type="ORF">YM304_34040</name>
</gene>
<evidence type="ECO:0000313" key="3">
    <source>
        <dbReference type="Proteomes" id="UP000011863"/>
    </source>
</evidence>
<dbReference type="SUPFAM" id="SSF82171">
    <property type="entry name" value="DPP6 N-terminal domain-like"/>
    <property type="match status" value="1"/>
</dbReference>
<evidence type="ECO:0000256" key="1">
    <source>
        <dbReference type="SAM" id="MobiDB-lite"/>
    </source>
</evidence>
<dbReference type="EMBL" id="AP012057">
    <property type="protein sequence ID" value="BAN03718.1"/>
    <property type="molecule type" value="Genomic_DNA"/>
</dbReference>
<evidence type="ECO:0000313" key="2">
    <source>
        <dbReference type="EMBL" id="BAN03718.1"/>
    </source>
</evidence>
<organism evidence="2 3">
    <name type="scientific">Ilumatobacter coccineus (strain NBRC 103263 / KCTC 29153 / YM16-304)</name>
    <dbReference type="NCBI Taxonomy" id="1313172"/>
    <lineage>
        <taxon>Bacteria</taxon>
        <taxon>Bacillati</taxon>
        <taxon>Actinomycetota</taxon>
        <taxon>Acidimicrobiia</taxon>
        <taxon>Acidimicrobiales</taxon>
        <taxon>Ilumatobacteraceae</taxon>
        <taxon>Ilumatobacter</taxon>
    </lineage>
</organism>
<name>A0A6C7EGI8_ILUCY</name>
<proteinExistence type="predicted"/>
<reference evidence="2 3" key="1">
    <citation type="journal article" date="2013" name="Int. J. Syst. Evol. Microbiol.">
        <title>Ilumatobacter nonamiense sp. nov. and Ilumatobacter coccineum sp. nov., isolated from seashore sand.</title>
        <authorList>
            <person name="Matsumoto A."/>
            <person name="Kasai H."/>
            <person name="Matsuo Y."/>
            <person name="Shizuri Y."/>
            <person name="Ichikawa N."/>
            <person name="Fujita N."/>
            <person name="Omura S."/>
            <person name="Takahashi Y."/>
        </authorList>
    </citation>
    <scope>NUCLEOTIDE SEQUENCE [LARGE SCALE GENOMIC DNA]</scope>
    <source>
        <strain evidence="3">NBRC 103263 / KCTC 29153 / YM16-304</strain>
    </source>
</reference>
<dbReference type="Proteomes" id="UP000011863">
    <property type="component" value="Chromosome"/>
</dbReference>
<dbReference type="KEGG" id="aym:YM304_34040"/>
<feature type="region of interest" description="Disordered" evidence="1">
    <location>
        <begin position="43"/>
        <end position="78"/>
    </location>
</feature>